<name>A0A8D8C612_CULPI</name>
<organism evidence="2">
    <name type="scientific">Culex pipiens</name>
    <name type="common">House mosquito</name>
    <dbReference type="NCBI Taxonomy" id="7175"/>
    <lineage>
        <taxon>Eukaryota</taxon>
        <taxon>Metazoa</taxon>
        <taxon>Ecdysozoa</taxon>
        <taxon>Arthropoda</taxon>
        <taxon>Hexapoda</taxon>
        <taxon>Insecta</taxon>
        <taxon>Pterygota</taxon>
        <taxon>Neoptera</taxon>
        <taxon>Endopterygota</taxon>
        <taxon>Diptera</taxon>
        <taxon>Nematocera</taxon>
        <taxon>Culicoidea</taxon>
        <taxon>Culicidae</taxon>
        <taxon>Culicinae</taxon>
        <taxon>Culicini</taxon>
        <taxon>Culex</taxon>
        <taxon>Culex</taxon>
    </lineage>
</organism>
<keyword evidence="1" id="KW-1133">Transmembrane helix</keyword>
<keyword evidence="1" id="KW-0472">Membrane</keyword>
<accession>A0A8D8C612</accession>
<dbReference type="EMBL" id="HBUE01099212">
    <property type="protein sequence ID" value="CAG6484431.1"/>
    <property type="molecule type" value="Transcribed_RNA"/>
</dbReference>
<proteinExistence type="predicted"/>
<keyword evidence="1" id="KW-0812">Transmembrane</keyword>
<dbReference type="AlphaFoldDB" id="A0A8D8C612"/>
<reference evidence="2" key="1">
    <citation type="submission" date="2021-05" db="EMBL/GenBank/DDBJ databases">
        <authorList>
            <person name="Alioto T."/>
            <person name="Alioto T."/>
            <person name="Gomez Garrido J."/>
        </authorList>
    </citation>
    <scope>NUCLEOTIDE SEQUENCE</scope>
</reference>
<feature type="transmembrane region" description="Helical" evidence="1">
    <location>
        <begin position="57"/>
        <end position="82"/>
    </location>
</feature>
<sequence length="112" mass="12426">MLRRKSAQATVATEKCTLLATHDKVMTSSTTIKTRIFRRRSVSIHQVVQGHRRSGRLAGLTIMVSLGSLGVTSGWTSLLLLWSRCRSALLVPVVLVLRWTCRLTYGIDGFPS</sequence>
<evidence type="ECO:0000256" key="1">
    <source>
        <dbReference type="SAM" id="Phobius"/>
    </source>
</evidence>
<protein>
    <submittedName>
        <fullName evidence="2">(northern house mosquito) hypothetical protein</fullName>
    </submittedName>
</protein>
<evidence type="ECO:0000313" key="2">
    <source>
        <dbReference type="EMBL" id="CAG6484431.1"/>
    </source>
</evidence>